<gene>
    <name evidence="5" type="ORF">FEK35_20995</name>
</gene>
<keyword evidence="2" id="KW-0442">Lipid degradation</keyword>
<keyword evidence="4" id="KW-1133">Transmembrane helix</keyword>
<dbReference type="SUPFAM" id="SSF53474">
    <property type="entry name" value="alpha/beta-Hydrolases"/>
    <property type="match status" value="1"/>
</dbReference>
<dbReference type="AlphaFoldDB" id="A0A5R8PAE1"/>
<keyword evidence="4" id="KW-0812">Transmembrane</keyword>
<keyword evidence="4" id="KW-0472">Membrane</keyword>
<reference evidence="5 6" key="1">
    <citation type="submission" date="2019-05" db="EMBL/GenBank/DDBJ databases">
        <title>Genomes sequences of two Nocardia cyriacigeorgica environmental isolates, type strains Nocardia asteroides ATCC 19247 and Nocardia cyriacigeorgica DSM 44484.</title>
        <authorList>
            <person name="Vautrin F."/>
            <person name="Bergeron E."/>
            <person name="Dubost A."/>
            <person name="Abrouk D."/>
            <person name="Rodriguez Nava V."/>
            <person name="Pujic P."/>
        </authorList>
    </citation>
    <scope>NUCLEOTIDE SEQUENCE [LARGE SCALE GENOMIC DNA]</scope>
    <source>
        <strain evidence="5 6">EML 1456</strain>
    </source>
</reference>
<evidence type="ECO:0008006" key="7">
    <source>
        <dbReference type="Google" id="ProtNLM"/>
    </source>
</evidence>
<name>A0A5R8PAE1_9NOCA</name>
<protein>
    <recommendedName>
        <fullName evidence="7">Alpha/beta fold hydrolase</fullName>
    </recommendedName>
</protein>
<dbReference type="GO" id="GO:0003847">
    <property type="term" value="F:1-alkyl-2-acetylglycerophosphocholine esterase activity"/>
    <property type="evidence" value="ECO:0007669"/>
    <property type="project" value="TreeGrafter"/>
</dbReference>
<dbReference type="PANTHER" id="PTHR10272">
    <property type="entry name" value="PLATELET-ACTIVATING FACTOR ACETYLHYDROLASE"/>
    <property type="match status" value="1"/>
</dbReference>
<sequence length="464" mass="49873">MSSIDMAVSAIAVLFAVLALVASGWARRIAPFVWPLLFLGACAQLLLEGFYWQFAPVYLLIPLSLLLVLPAHRPEGRRRVLLIAGRVGAAVLAVAAVLATALPPVPALPEPTGPHVVGSTIFRWVDADRPETATPAAEDRRNVIVQAWYPAQWAGGRQYLYLDGYDRLPDRVTLIPAPIMRGYHLIDSHAYADAPISTARERWPVVLFSPGYGAPRAFYTSLVVDLASRGFVVLAVDHPYESAVTELADGTIATDNQDVPAEEPESNRYMSTQLDLRTADLRFVVDQLTRPDAMDPEFAAHLDTEHIAAIGHSFGGAAAAAALAHDPRLRAAANIDGTLYGDLPTRSLPGPFLLIDSDRAETGHSQRYLDGNATLLANLRAPGYRFEIADANHYSFTDVPLFLSRPARFVASRFIGGSRGPAATQHATNDLLLAFLSEPLGGDPADVTAAARQHQGIEGGAVGG</sequence>
<evidence type="ECO:0000256" key="4">
    <source>
        <dbReference type="SAM" id="Phobius"/>
    </source>
</evidence>
<dbReference type="RefSeq" id="WP_138457622.1">
    <property type="nucleotide sequence ID" value="NZ_VBUU01000024.1"/>
</dbReference>
<proteinExistence type="predicted"/>
<feature type="transmembrane region" description="Helical" evidence="4">
    <location>
        <begin position="81"/>
        <end position="102"/>
    </location>
</feature>
<evidence type="ECO:0000256" key="3">
    <source>
        <dbReference type="ARBA" id="ARBA00023098"/>
    </source>
</evidence>
<dbReference type="GO" id="GO:0016042">
    <property type="term" value="P:lipid catabolic process"/>
    <property type="evidence" value="ECO:0007669"/>
    <property type="project" value="UniProtKB-KW"/>
</dbReference>
<dbReference type="Gene3D" id="3.40.50.1820">
    <property type="entry name" value="alpha/beta hydrolase"/>
    <property type="match status" value="1"/>
</dbReference>
<dbReference type="OrthoDB" id="569821at2"/>
<comment type="caution">
    <text evidence="5">The sequence shown here is derived from an EMBL/GenBank/DDBJ whole genome shotgun (WGS) entry which is preliminary data.</text>
</comment>
<keyword evidence="1" id="KW-0378">Hydrolase</keyword>
<evidence type="ECO:0000313" key="5">
    <source>
        <dbReference type="EMBL" id="TLG03820.1"/>
    </source>
</evidence>
<dbReference type="PANTHER" id="PTHR10272:SF0">
    <property type="entry name" value="PLATELET-ACTIVATING FACTOR ACETYLHYDROLASE"/>
    <property type="match status" value="1"/>
</dbReference>
<evidence type="ECO:0000256" key="1">
    <source>
        <dbReference type="ARBA" id="ARBA00022801"/>
    </source>
</evidence>
<dbReference type="InterPro" id="IPR029058">
    <property type="entry name" value="AB_hydrolase_fold"/>
</dbReference>
<keyword evidence="3" id="KW-0443">Lipid metabolism</keyword>
<accession>A0A5R8PAE1</accession>
<dbReference type="Pfam" id="PF03403">
    <property type="entry name" value="PAF-AH_p_II"/>
    <property type="match status" value="1"/>
</dbReference>
<evidence type="ECO:0000313" key="6">
    <source>
        <dbReference type="Proteomes" id="UP000308349"/>
    </source>
</evidence>
<evidence type="ECO:0000256" key="2">
    <source>
        <dbReference type="ARBA" id="ARBA00022963"/>
    </source>
</evidence>
<dbReference type="Proteomes" id="UP000308349">
    <property type="component" value="Unassembled WGS sequence"/>
</dbReference>
<feature type="transmembrane region" description="Helical" evidence="4">
    <location>
        <begin position="50"/>
        <end position="69"/>
    </location>
</feature>
<organism evidence="5 6">
    <name type="scientific">Nocardia cyriacigeorgica</name>
    <dbReference type="NCBI Taxonomy" id="135487"/>
    <lineage>
        <taxon>Bacteria</taxon>
        <taxon>Bacillati</taxon>
        <taxon>Actinomycetota</taxon>
        <taxon>Actinomycetes</taxon>
        <taxon>Mycobacteriales</taxon>
        <taxon>Nocardiaceae</taxon>
        <taxon>Nocardia</taxon>
    </lineage>
</organism>
<dbReference type="EMBL" id="VBUU01000024">
    <property type="protein sequence ID" value="TLG03820.1"/>
    <property type="molecule type" value="Genomic_DNA"/>
</dbReference>